<comment type="caution">
    <text evidence="2">The sequence shown here is derived from an EMBL/GenBank/DDBJ whole genome shotgun (WGS) entry which is preliminary data.</text>
</comment>
<name>A0A9Q3CZH7_9BASI</name>
<reference evidence="2" key="1">
    <citation type="submission" date="2021-03" db="EMBL/GenBank/DDBJ databases">
        <title>Draft genome sequence of rust myrtle Austropuccinia psidii MF-1, a brazilian biotype.</title>
        <authorList>
            <person name="Quecine M.C."/>
            <person name="Pachon D.M.R."/>
            <person name="Bonatelli M.L."/>
            <person name="Correr F.H."/>
            <person name="Franceschini L.M."/>
            <person name="Leite T.F."/>
            <person name="Margarido G.R.A."/>
            <person name="Almeida C.A."/>
            <person name="Ferrarezi J.A."/>
            <person name="Labate C.A."/>
        </authorList>
    </citation>
    <scope>NUCLEOTIDE SEQUENCE</scope>
    <source>
        <strain evidence="2">MF-1</strain>
    </source>
</reference>
<proteinExistence type="predicted"/>
<protein>
    <submittedName>
        <fullName evidence="2">Uncharacterized protein</fullName>
    </submittedName>
</protein>
<organism evidence="2 3">
    <name type="scientific">Austropuccinia psidii MF-1</name>
    <dbReference type="NCBI Taxonomy" id="1389203"/>
    <lineage>
        <taxon>Eukaryota</taxon>
        <taxon>Fungi</taxon>
        <taxon>Dikarya</taxon>
        <taxon>Basidiomycota</taxon>
        <taxon>Pucciniomycotina</taxon>
        <taxon>Pucciniomycetes</taxon>
        <taxon>Pucciniales</taxon>
        <taxon>Sphaerophragmiaceae</taxon>
        <taxon>Austropuccinia</taxon>
    </lineage>
</organism>
<keyword evidence="3" id="KW-1185">Reference proteome</keyword>
<accession>A0A9Q3CZH7</accession>
<sequence>MHSLLLQNAYDHFVHYVMKAKFDWEQRAEGSLKLDGQRKLWSKNRSCLHDSRLYYAIVNKLPKLYKRIIEEIGAHNDYEYDEKKKVYVIKTLQFCSHKANIFFQRLDEAMVQAERNEGNITRKRTHCLPKIQIKSTIVKPPKGLPIDFYSIKWFKKLEHSQKEAIADCNNVAFLLTPEECLKPKHHPDEKISDKNFSKKYRDIVVEPYELQEFESDESAKEESKGESMNLECSSPDCSEEEDDGLYAS</sequence>
<dbReference type="Proteomes" id="UP000765509">
    <property type="component" value="Unassembled WGS sequence"/>
</dbReference>
<evidence type="ECO:0000313" key="3">
    <source>
        <dbReference type="Proteomes" id="UP000765509"/>
    </source>
</evidence>
<evidence type="ECO:0000313" key="2">
    <source>
        <dbReference type="EMBL" id="MBW0491147.1"/>
    </source>
</evidence>
<feature type="region of interest" description="Disordered" evidence="1">
    <location>
        <begin position="211"/>
        <end position="248"/>
    </location>
</feature>
<feature type="compositionally biased region" description="Acidic residues" evidence="1">
    <location>
        <begin position="237"/>
        <end position="248"/>
    </location>
</feature>
<dbReference type="AlphaFoldDB" id="A0A9Q3CZH7"/>
<dbReference type="OrthoDB" id="3056461at2759"/>
<evidence type="ECO:0000256" key="1">
    <source>
        <dbReference type="SAM" id="MobiDB-lite"/>
    </source>
</evidence>
<dbReference type="EMBL" id="AVOT02010933">
    <property type="protein sequence ID" value="MBW0491147.1"/>
    <property type="molecule type" value="Genomic_DNA"/>
</dbReference>
<gene>
    <name evidence="2" type="ORF">O181_030862</name>
</gene>